<keyword evidence="3" id="KW-0645">Protease</keyword>
<dbReference type="InterPro" id="IPR003675">
    <property type="entry name" value="Rce1/LyrA-like_dom"/>
</dbReference>
<feature type="domain" description="CAAX prenyl protease 2/Lysostaphin resistance protein A-like" evidence="2">
    <location>
        <begin position="126"/>
        <end position="226"/>
    </location>
</feature>
<dbReference type="Proteomes" id="UP000276417">
    <property type="component" value="Chromosome 2"/>
</dbReference>
<dbReference type="GO" id="GO:0008237">
    <property type="term" value="F:metallopeptidase activity"/>
    <property type="evidence" value="ECO:0007669"/>
    <property type="project" value="UniProtKB-KW"/>
</dbReference>
<evidence type="ECO:0000256" key="1">
    <source>
        <dbReference type="SAM" id="Phobius"/>
    </source>
</evidence>
<protein>
    <submittedName>
        <fullName evidence="3">CPBP family intramembrane metalloprotease</fullName>
    </submittedName>
</protein>
<keyword evidence="1" id="KW-0812">Transmembrane</keyword>
<reference evidence="3 4" key="1">
    <citation type="submission" date="2018-11" db="EMBL/GenBank/DDBJ databases">
        <title>Deinococcus shelandsis sp. nov., isolated from South Shetland Islands soil of Antarctica.</title>
        <authorList>
            <person name="Tian J."/>
        </authorList>
    </citation>
    <scope>NUCLEOTIDE SEQUENCE [LARGE SCALE GENOMIC DNA]</scope>
    <source>
        <strain evidence="3 4">S14-83T</strain>
    </source>
</reference>
<feature type="transmembrane region" description="Helical" evidence="1">
    <location>
        <begin position="241"/>
        <end position="260"/>
    </location>
</feature>
<keyword evidence="3" id="KW-0482">Metalloprotease</keyword>
<feature type="transmembrane region" description="Helical" evidence="1">
    <location>
        <begin position="214"/>
        <end position="235"/>
    </location>
</feature>
<dbReference type="InterPro" id="IPR042150">
    <property type="entry name" value="MmRce1-like"/>
</dbReference>
<dbReference type="GO" id="GO:0080120">
    <property type="term" value="P:CAAX-box protein maturation"/>
    <property type="evidence" value="ECO:0007669"/>
    <property type="project" value="UniProtKB-ARBA"/>
</dbReference>
<name>A0A3G8YR79_9DEIO</name>
<dbReference type="RefSeq" id="WP_124873670.1">
    <property type="nucleotide sequence ID" value="NZ_CP034184.1"/>
</dbReference>
<dbReference type="AlphaFoldDB" id="A0A3G8YR79"/>
<dbReference type="GO" id="GO:0006508">
    <property type="term" value="P:proteolysis"/>
    <property type="evidence" value="ECO:0007669"/>
    <property type="project" value="UniProtKB-KW"/>
</dbReference>
<dbReference type="PANTHER" id="PTHR35797">
    <property type="entry name" value="PROTEASE-RELATED"/>
    <property type="match status" value="1"/>
</dbReference>
<feature type="transmembrane region" description="Helical" evidence="1">
    <location>
        <begin position="185"/>
        <end position="207"/>
    </location>
</feature>
<organism evidence="3 4">
    <name type="scientific">Deinococcus psychrotolerans</name>
    <dbReference type="NCBI Taxonomy" id="2489213"/>
    <lineage>
        <taxon>Bacteria</taxon>
        <taxon>Thermotogati</taxon>
        <taxon>Deinococcota</taxon>
        <taxon>Deinococci</taxon>
        <taxon>Deinococcales</taxon>
        <taxon>Deinococcaceae</taxon>
        <taxon>Deinococcus</taxon>
    </lineage>
</organism>
<feature type="transmembrane region" description="Helical" evidence="1">
    <location>
        <begin position="160"/>
        <end position="179"/>
    </location>
</feature>
<dbReference type="GO" id="GO:0004175">
    <property type="term" value="F:endopeptidase activity"/>
    <property type="evidence" value="ECO:0007669"/>
    <property type="project" value="UniProtKB-ARBA"/>
</dbReference>
<dbReference type="Pfam" id="PF02517">
    <property type="entry name" value="Rce1-like"/>
    <property type="match status" value="1"/>
</dbReference>
<keyword evidence="1" id="KW-0472">Membrane</keyword>
<feature type="transmembrane region" description="Helical" evidence="1">
    <location>
        <begin position="86"/>
        <end position="109"/>
    </location>
</feature>
<dbReference type="EMBL" id="CP034184">
    <property type="protein sequence ID" value="AZI44231.1"/>
    <property type="molecule type" value="Genomic_DNA"/>
</dbReference>
<keyword evidence="1" id="KW-1133">Transmembrane helix</keyword>
<accession>A0A3G8YR79</accession>
<keyword evidence="3" id="KW-0378">Hydrolase</keyword>
<dbReference type="OrthoDB" id="9777755at2"/>
<dbReference type="PANTHER" id="PTHR35797:SF1">
    <property type="entry name" value="PROTEASE"/>
    <property type="match status" value="1"/>
</dbReference>
<keyword evidence="4" id="KW-1185">Reference proteome</keyword>
<feature type="transmembrane region" description="Helical" evidence="1">
    <location>
        <begin position="47"/>
        <end position="65"/>
    </location>
</feature>
<sequence length="281" mass="29757">MSRPHLPSGVGRFFVLTFALTWLLWLPMLLAGHHLIGPVIGTVQSTLLLALGTAVPSFVALALAARSGGAAALLCGLTRWRLPARWYAAVLLIPAALMLTAVGLDVLLGGTAPSFASPERWPLVAVNFLAVLLIGGPLGEELGWRGYALPRLDLKLNSTAAAVLLGLVWAAWHLPLFLLPGTPQAQLPLVWFVLQTVAFSVLLAWVYRRTGGSLLLVVLLHGVVNTLAGPLRVLPTAGGTLRPYILITLLTVAAALLVSWQGQSGRPVRMLGAPTAALENR</sequence>
<evidence type="ECO:0000259" key="2">
    <source>
        <dbReference type="Pfam" id="PF02517"/>
    </source>
</evidence>
<evidence type="ECO:0000313" key="3">
    <source>
        <dbReference type="EMBL" id="AZI44231.1"/>
    </source>
</evidence>
<proteinExistence type="predicted"/>
<evidence type="ECO:0000313" key="4">
    <source>
        <dbReference type="Proteomes" id="UP000276417"/>
    </source>
</evidence>
<gene>
    <name evidence="3" type="ORF">EHF33_15140</name>
</gene>
<feature type="transmembrane region" description="Helical" evidence="1">
    <location>
        <begin position="121"/>
        <end position="139"/>
    </location>
</feature>
<dbReference type="KEGG" id="dph:EHF33_15140"/>